<reference evidence="10 11" key="1">
    <citation type="submission" date="2024-10" db="EMBL/GenBank/DDBJ databases">
        <title>Updated reference genomes for cyclostephanoid diatoms.</title>
        <authorList>
            <person name="Roberts W.R."/>
            <person name="Alverson A.J."/>
        </authorList>
    </citation>
    <scope>NUCLEOTIDE SEQUENCE [LARGE SCALE GENOMIC DNA]</scope>
    <source>
        <strain evidence="10 11">AJA228-03</strain>
    </source>
</reference>
<dbReference type="EMBL" id="JALLPB020000084">
    <property type="protein sequence ID" value="KAL3821794.1"/>
    <property type="molecule type" value="Genomic_DNA"/>
</dbReference>
<evidence type="ECO:0000256" key="7">
    <source>
        <dbReference type="PROSITE-ProRule" id="PRU00023"/>
    </source>
</evidence>
<dbReference type="EC" id="2.3.1.225" evidence="8"/>
<dbReference type="PANTHER" id="PTHR24161:SF17">
    <property type="entry name" value="PALMITOYLTRANSFERASE"/>
    <property type="match status" value="1"/>
</dbReference>
<evidence type="ECO:0000313" key="11">
    <source>
        <dbReference type="Proteomes" id="UP001530377"/>
    </source>
</evidence>
<comment type="catalytic activity">
    <reaction evidence="8">
        <text>L-cysteinyl-[protein] + hexadecanoyl-CoA = S-hexadecanoyl-L-cysteinyl-[protein] + CoA</text>
        <dbReference type="Rhea" id="RHEA:36683"/>
        <dbReference type="Rhea" id="RHEA-COMP:10131"/>
        <dbReference type="Rhea" id="RHEA-COMP:11032"/>
        <dbReference type="ChEBI" id="CHEBI:29950"/>
        <dbReference type="ChEBI" id="CHEBI:57287"/>
        <dbReference type="ChEBI" id="CHEBI:57379"/>
        <dbReference type="ChEBI" id="CHEBI:74151"/>
        <dbReference type="EC" id="2.3.1.225"/>
    </reaction>
</comment>
<keyword evidence="11" id="KW-1185">Reference proteome</keyword>
<dbReference type="InterPro" id="IPR036770">
    <property type="entry name" value="Ankyrin_rpt-contain_sf"/>
</dbReference>
<evidence type="ECO:0000256" key="6">
    <source>
        <dbReference type="ARBA" id="ARBA00023136"/>
    </source>
</evidence>
<dbReference type="PROSITE" id="PS50297">
    <property type="entry name" value="ANK_REP_REGION"/>
    <property type="match status" value="2"/>
</dbReference>
<evidence type="ECO:0000256" key="1">
    <source>
        <dbReference type="ARBA" id="ARBA00004141"/>
    </source>
</evidence>
<dbReference type="SMART" id="SM00248">
    <property type="entry name" value="ANK"/>
    <property type="match status" value="5"/>
</dbReference>
<proteinExistence type="inferred from homology"/>
<evidence type="ECO:0000256" key="4">
    <source>
        <dbReference type="ARBA" id="ARBA00022989"/>
    </source>
</evidence>
<dbReference type="SUPFAM" id="SSF48403">
    <property type="entry name" value="Ankyrin repeat"/>
    <property type="match status" value="1"/>
</dbReference>
<dbReference type="GO" id="GO:0016020">
    <property type="term" value="C:membrane"/>
    <property type="evidence" value="ECO:0007669"/>
    <property type="project" value="UniProtKB-SubCell"/>
</dbReference>
<dbReference type="Pfam" id="PF01529">
    <property type="entry name" value="DHHC"/>
    <property type="match status" value="1"/>
</dbReference>
<feature type="transmembrane region" description="Helical" evidence="8">
    <location>
        <begin position="473"/>
        <end position="492"/>
    </location>
</feature>
<evidence type="ECO:0000256" key="8">
    <source>
        <dbReference type="RuleBase" id="RU079119"/>
    </source>
</evidence>
<feature type="repeat" description="ANK" evidence="7">
    <location>
        <begin position="265"/>
        <end position="297"/>
    </location>
</feature>
<keyword evidence="5 7" id="KW-0040">ANK repeat</keyword>
<dbReference type="InterPro" id="IPR001594">
    <property type="entry name" value="Palmitoyltrfase_DHHC"/>
</dbReference>
<protein>
    <recommendedName>
        <fullName evidence="8">Palmitoyltransferase</fullName>
        <ecNumber evidence="8">2.3.1.225</ecNumber>
    </recommendedName>
</protein>
<dbReference type="AlphaFoldDB" id="A0ABD3SBA0"/>
<accession>A0ABD3SBA0</accession>
<name>A0ABD3SBA0_9STRA</name>
<comment type="subcellular location">
    <subcellularLocation>
        <location evidence="1">Membrane</location>
        <topology evidence="1">Multi-pass membrane protein</topology>
    </subcellularLocation>
</comment>
<feature type="repeat" description="ANK" evidence="7">
    <location>
        <begin position="334"/>
        <end position="366"/>
    </location>
</feature>
<dbReference type="Proteomes" id="UP001530377">
    <property type="component" value="Unassembled WGS sequence"/>
</dbReference>
<comment type="caution">
    <text evidence="10">The sequence shown here is derived from an EMBL/GenBank/DDBJ whole genome shotgun (WGS) entry which is preliminary data.</text>
</comment>
<evidence type="ECO:0000313" key="10">
    <source>
        <dbReference type="EMBL" id="KAL3821794.1"/>
    </source>
</evidence>
<sequence length="769" mass="85890">MELTLTGGTAMLKAPVSAESLVRRQQHLFSTVNSGGAAVAAAVLPHQHNHSHGHHDHNDCNHSHNARPALMPVSTLLPSKEQAQRFKTNKHYRLNILSNVVRGGTYSLFIELLDSLFTDSEVEGRNTAALSLKDADPILLAQMLDGYGADGHTLTHWCAKRGDEPRFLAFLIEKSYVRNGAKLLIDLHVPSKDSVGMYPLHWAVIEGTIPLVSMLLQHLEERPSPYQRSSSVPSSFLISQDENDLASDSASVNPSNIGIDAQDLSGCTPLLIASQYGHPDLAAFLIRRGANPHAVDSSRDTALHWAAYKGSVEVCGLLLHLLGVEGQLDSLDAFGQTPLHLASLRGNTDTVMFLMEEAESVGYMSNNPDSTAVVRVGSKITMSNKSPFLYPGKLLVMTDREGKTPKDLAIKKKKLGCEMLLQEYEEKYLLPKRSILSRMGQSCRDLFSMHNWKAWMGMSGADTSNSQLLTFPFYWMTAHILLAGVIYVTEFVGLGSRLSIGENSILLDRIDLHIFFLAFWIATWGNLYGVYKTNPGILDARSVNDSSRSNSGRYPKDKISLEMEAITKELRQQYDAVIDSYSKDFPPQDKRVNLCHSCRIVKPLRSKHCRVTRRCVLLFDHHCPFVGATIGLYNYLYFFLFLIAFCLMAVGFIAAWIIFLIRSNPFPKGAFLMGGYFSLYLIPVGFMACYHANLVLSNISTNEQMNVRKYRYFWDESGRFHNPFNRGISNNISQRCCPDRSSYDLGCFAGEVELTRDGEERQSMVGNMV</sequence>
<keyword evidence="6 8" id="KW-0472">Membrane</keyword>
<dbReference type="Gene3D" id="1.25.40.20">
    <property type="entry name" value="Ankyrin repeat-containing domain"/>
    <property type="match status" value="2"/>
</dbReference>
<dbReference type="PROSITE" id="PS50088">
    <property type="entry name" value="ANK_REPEAT"/>
    <property type="match status" value="2"/>
</dbReference>
<keyword evidence="4 8" id="KW-1133">Transmembrane helix</keyword>
<feature type="transmembrane region" description="Helical" evidence="8">
    <location>
        <begin position="673"/>
        <end position="696"/>
    </location>
</feature>
<dbReference type="Pfam" id="PF00023">
    <property type="entry name" value="Ank"/>
    <property type="match status" value="1"/>
</dbReference>
<keyword evidence="3" id="KW-0677">Repeat</keyword>
<evidence type="ECO:0000256" key="2">
    <source>
        <dbReference type="ARBA" id="ARBA00022692"/>
    </source>
</evidence>
<evidence type="ECO:0000259" key="9">
    <source>
        <dbReference type="Pfam" id="PF01529"/>
    </source>
</evidence>
<comment type="similarity">
    <text evidence="8">Belongs to the DHHC palmitoyltransferase family.</text>
</comment>
<keyword evidence="2 8" id="KW-0812">Transmembrane</keyword>
<dbReference type="PANTHER" id="PTHR24161">
    <property type="entry name" value="ANK_REP_REGION DOMAIN-CONTAINING PROTEIN-RELATED"/>
    <property type="match status" value="1"/>
</dbReference>
<dbReference type="GO" id="GO:0019706">
    <property type="term" value="F:protein-cysteine S-palmitoyltransferase activity"/>
    <property type="evidence" value="ECO:0007669"/>
    <property type="project" value="UniProtKB-EC"/>
</dbReference>
<dbReference type="Pfam" id="PF12796">
    <property type="entry name" value="Ank_2"/>
    <property type="match status" value="1"/>
</dbReference>
<feature type="transmembrane region" description="Helical" evidence="8">
    <location>
        <begin position="635"/>
        <end position="661"/>
    </location>
</feature>
<evidence type="ECO:0000256" key="5">
    <source>
        <dbReference type="ARBA" id="ARBA00023043"/>
    </source>
</evidence>
<evidence type="ECO:0000256" key="3">
    <source>
        <dbReference type="ARBA" id="ARBA00022737"/>
    </source>
</evidence>
<comment type="domain">
    <text evidence="8">The DHHC domain is required for palmitoyltransferase activity.</text>
</comment>
<dbReference type="PROSITE" id="PS50216">
    <property type="entry name" value="DHHC"/>
    <property type="match status" value="1"/>
</dbReference>
<keyword evidence="8" id="KW-0012">Acyltransferase</keyword>
<keyword evidence="8" id="KW-0808">Transferase</keyword>
<gene>
    <name evidence="10" type="ORF">ACHAXA_008787</name>
</gene>
<organism evidence="10 11">
    <name type="scientific">Cyclostephanos tholiformis</name>
    <dbReference type="NCBI Taxonomy" id="382380"/>
    <lineage>
        <taxon>Eukaryota</taxon>
        <taxon>Sar</taxon>
        <taxon>Stramenopiles</taxon>
        <taxon>Ochrophyta</taxon>
        <taxon>Bacillariophyta</taxon>
        <taxon>Coscinodiscophyceae</taxon>
        <taxon>Thalassiosirophycidae</taxon>
        <taxon>Stephanodiscales</taxon>
        <taxon>Stephanodiscaceae</taxon>
        <taxon>Cyclostephanos</taxon>
    </lineage>
</organism>
<feature type="domain" description="Palmitoyltransferase DHHC" evidence="9">
    <location>
        <begin position="591"/>
        <end position="706"/>
    </location>
</feature>
<dbReference type="InterPro" id="IPR002110">
    <property type="entry name" value="Ankyrin_rpt"/>
</dbReference>